<dbReference type="GO" id="GO:0006281">
    <property type="term" value="P:DNA repair"/>
    <property type="evidence" value="ECO:0007669"/>
    <property type="project" value="UniProtKB-ARBA"/>
</dbReference>
<proteinExistence type="predicted"/>
<name>A0A8B6GSZ2_MYTGA</name>
<dbReference type="EMBL" id="UYJE01008954">
    <property type="protein sequence ID" value="VDI68807.1"/>
    <property type="molecule type" value="Genomic_DNA"/>
</dbReference>
<dbReference type="InterPro" id="IPR011335">
    <property type="entry name" value="Restrct_endonuc-II-like"/>
</dbReference>
<keyword evidence="2" id="KW-1185">Reference proteome</keyword>
<comment type="caution">
    <text evidence="1">The sequence shown here is derived from an EMBL/GenBank/DDBJ whole genome shotgun (WGS) entry which is preliminary data.</text>
</comment>
<dbReference type="Gene3D" id="3.90.320.10">
    <property type="match status" value="1"/>
</dbReference>
<evidence type="ECO:0000313" key="1">
    <source>
        <dbReference type="EMBL" id="VDI68807.1"/>
    </source>
</evidence>
<accession>A0A8B6GSZ2</accession>
<feature type="non-terminal residue" evidence="1">
    <location>
        <position position="1"/>
    </location>
</feature>
<sequence>LKNVIFRTSGRQKDLRQLKRKRQYALEKLRNEAGPKWKDSKMAFVLSSVQTSLYEIETTLTFIQTSTTRILQIGPVCNGFQKPMLSLVDLSVQANYKCLVGMTKSMKETYNIPKTHYCNFVKQRTQDWMDIRTEARVTGITVYAAIGLDTLKSQQRHFDEVLRGKPKLELSDEIKSRMNYGCDNEVNAVVTLVHIIMPTCYPSLTFFVEGCYIIEQDSKTVCVVSPDGSLRINSKPQIAIEIKCPCKTDFMGCSTDPYH</sequence>
<dbReference type="InterPro" id="IPR011604">
    <property type="entry name" value="PDDEXK-like_dom_sf"/>
</dbReference>
<evidence type="ECO:0008006" key="3">
    <source>
        <dbReference type="Google" id="ProtNLM"/>
    </source>
</evidence>
<dbReference type="PANTHER" id="PTHR46609:SF8">
    <property type="entry name" value="YQAJ VIRAL RECOMBINASE DOMAIN-CONTAINING PROTEIN"/>
    <property type="match status" value="1"/>
</dbReference>
<protein>
    <recommendedName>
        <fullName evidence="3">YqaJ viral recombinase domain-containing protein</fullName>
    </recommendedName>
</protein>
<organism evidence="1 2">
    <name type="scientific">Mytilus galloprovincialis</name>
    <name type="common">Mediterranean mussel</name>
    <dbReference type="NCBI Taxonomy" id="29158"/>
    <lineage>
        <taxon>Eukaryota</taxon>
        <taxon>Metazoa</taxon>
        <taxon>Spiralia</taxon>
        <taxon>Lophotrochozoa</taxon>
        <taxon>Mollusca</taxon>
        <taxon>Bivalvia</taxon>
        <taxon>Autobranchia</taxon>
        <taxon>Pteriomorphia</taxon>
        <taxon>Mytilida</taxon>
        <taxon>Mytiloidea</taxon>
        <taxon>Mytilidae</taxon>
        <taxon>Mytilinae</taxon>
        <taxon>Mytilus</taxon>
    </lineage>
</organism>
<dbReference type="InterPro" id="IPR051703">
    <property type="entry name" value="NF-kappa-B_Signaling_Reg"/>
</dbReference>
<gene>
    <name evidence="1" type="ORF">MGAL_10B043676</name>
</gene>
<dbReference type="AlphaFoldDB" id="A0A8B6GSZ2"/>
<reference evidence="1" key="1">
    <citation type="submission" date="2018-11" db="EMBL/GenBank/DDBJ databases">
        <authorList>
            <person name="Alioto T."/>
            <person name="Alioto T."/>
        </authorList>
    </citation>
    <scope>NUCLEOTIDE SEQUENCE</scope>
</reference>
<dbReference type="Proteomes" id="UP000596742">
    <property type="component" value="Unassembled WGS sequence"/>
</dbReference>
<dbReference type="SUPFAM" id="SSF52980">
    <property type="entry name" value="Restriction endonuclease-like"/>
    <property type="match status" value="1"/>
</dbReference>
<dbReference type="PANTHER" id="PTHR46609">
    <property type="entry name" value="EXONUCLEASE, PHAGE-TYPE/RECB, C-TERMINAL DOMAIN-CONTAINING PROTEIN"/>
    <property type="match status" value="1"/>
</dbReference>
<dbReference type="OrthoDB" id="6159966at2759"/>
<evidence type="ECO:0000313" key="2">
    <source>
        <dbReference type="Proteomes" id="UP000596742"/>
    </source>
</evidence>